<dbReference type="EMBL" id="JAZHXJ010000129">
    <property type="protein sequence ID" value="KAL1873064.1"/>
    <property type="molecule type" value="Genomic_DNA"/>
</dbReference>
<evidence type="ECO:0000313" key="5">
    <source>
        <dbReference type="Proteomes" id="UP001586593"/>
    </source>
</evidence>
<feature type="region of interest" description="Disordered" evidence="2">
    <location>
        <begin position="217"/>
        <end position="373"/>
    </location>
</feature>
<dbReference type="Proteomes" id="UP001586593">
    <property type="component" value="Unassembled WGS sequence"/>
</dbReference>
<dbReference type="InterPro" id="IPR036864">
    <property type="entry name" value="Zn2-C6_fun-type_DNA-bd_sf"/>
</dbReference>
<feature type="compositionally biased region" description="Basic and acidic residues" evidence="2">
    <location>
        <begin position="249"/>
        <end position="268"/>
    </location>
</feature>
<dbReference type="Pfam" id="PF00172">
    <property type="entry name" value="Zn_clus"/>
    <property type="match status" value="1"/>
</dbReference>
<evidence type="ECO:0000259" key="3">
    <source>
        <dbReference type="PROSITE" id="PS50048"/>
    </source>
</evidence>
<dbReference type="PROSITE" id="PS00463">
    <property type="entry name" value="ZN2_CY6_FUNGAL_1"/>
    <property type="match status" value="1"/>
</dbReference>
<feature type="compositionally biased region" description="Pro residues" evidence="2">
    <location>
        <begin position="1"/>
        <end position="12"/>
    </location>
</feature>
<dbReference type="CDD" id="cd00067">
    <property type="entry name" value="GAL4"/>
    <property type="match status" value="1"/>
</dbReference>
<dbReference type="Gene3D" id="4.10.240.10">
    <property type="entry name" value="Zn(2)-C6 fungal-type DNA-binding domain"/>
    <property type="match status" value="1"/>
</dbReference>
<protein>
    <recommendedName>
        <fullName evidence="3">Zn(2)-C6 fungal-type domain-containing protein</fullName>
    </recommendedName>
</protein>
<organism evidence="4 5">
    <name type="scientific">Phialemonium thermophilum</name>
    <dbReference type="NCBI Taxonomy" id="223376"/>
    <lineage>
        <taxon>Eukaryota</taxon>
        <taxon>Fungi</taxon>
        <taxon>Dikarya</taxon>
        <taxon>Ascomycota</taxon>
        <taxon>Pezizomycotina</taxon>
        <taxon>Sordariomycetes</taxon>
        <taxon>Sordariomycetidae</taxon>
        <taxon>Cephalothecales</taxon>
        <taxon>Cephalothecaceae</taxon>
        <taxon>Phialemonium</taxon>
    </lineage>
</organism>
<keyword evidence="1" id="KW-0539">Nucleus</keyword>
<feature type="compositionally biased region" description="Low complexity" evidence="2">
    <location>
        <begin position="293"/>
        <end position="308"/>
    </location>
</feature>
<evidence type="ECO:0000256" key="1">
    <source>
        <dbReference type="ARBA" id="ARBA00023242"/>
    </source>
</evidence>
<feature type="compositionally biased region" description="Low complexity" evidence="2">
    <location>
        <begin position="318"/>
        <end position="337"/>
    </location>
</feature>
<dbReference type="PROSITE" id="PS50048">
    <property type="entry name" value="ZN2_CY6_FUNGAL_2"/>
    <property type="match status" value="1"/>
</dbReference>
<feature type="region of interest" description="Disordered" evidence="2">
    <location>
        <begin position="1"/>
        <end position="79"/>
    </location>
</feature>
<accession>A0ABR3XBR4</accession>
<dbReference type="InterPro" id="IPR001138">
    <property type="entry name" value="Zn2Cys6_DnaBD"/>
</dbReference>
<reference evidence="4 5" key="1">
    <citation type="journal article" date="2024" name="Commun. Biol.">
        <title>Comparative genomic analysis of thermophilic fungi reveals convergent evolutionary adaptations and gene losses.</title>
        <authorList>
            <person name="Steindorff A.S."/>
            <person name="Aguilar-Pontes M.V."/>
            <person name="Robinson A.J."/>
            <person name="Andreopoulos B."/>
            <person name="LaButti K."/>
            <person name="Kuo A."/>
            <person name="Mondo S."/>
            <person name="Riley R."/>
            <person name="Otillar R."/>
            <person name="Haridas S."/>
            <person name="Lipzen A."/>
            <person name="Grimwood J."/>
            <person name="Schmutz J."/>
            <person name="Clum A."/>
            <person name="Reid I.D."/>
            <person name="Moisan M.C."/>
            <person name="Butler G."/>
            <person name="Nguyen T.T.M."/>
            <person name="Dewar K."/>
            <person name="Conant G."/>
            <person name="Drula E."/>
            <person name="Henrissat B."/>
            <person name="Hansel C."/>
            <person name="Singer S."/>
            <person name="Hutchinson M.I."/>
            <person name="de Vries R.P."/>
            <person name="Natvig D.O."/>
            <person name="Powell A.J."/>
            <person name="Tsang A."/>
            <person name="Grigoriev I.V."/>
        </authorList>
    </citation>
    <scope>NUCLEOTIDE SEQUENCE [LARGE SCALE GENOMIC DNA]</scope>
    <source>
        <strain evidence="4 5">ATCC 24622</strain>
    </source>
</reference>
<dbReference type="SMART" id="SM00066">
    <property type="entry name" value="GAL4"/>
    <property type="match status" value="1"/>
</dbReference>
<dbReference type="SUPFAM" id="SSF57701">
    <property type="entry name" value="Zn2/Cys6 DNA-binding domain"/>
    <property type="match status" value="1"/>
</dbReference>
<name>A0ABR3XBR4_9PEZI</name>
<gene>
    <name evidence="4" type="ORF">VTK73DRAFT_1201</name>
</gene>
<evidence type="ECO:0000313" key="4">
    <source>
        <dbReference type="EMBL" id="KAL1873064.1"/>
    </source>
</evidence>
<comment type="caution">
    <text evidence="4">The sequence shown here is derived from an EMBL/GenBank/DDBJ whole genome shotgun (WGS) entry which is preliminary data.</text>
</comment>
<proteinExistence type="predicted"/>
<evidence type="ECO:0000256" key="2">
    <source>
        <dbReference type="SAM" id="MobiDB-lite"/>
    </source>
</evidence>
<feature type="domain" description="Zn(2)-C6 fungal-type" evidence="3">
    <location>
        <begin position="146"/>
        <end position="180"/>
    </location>
</feature>
<keyword evidence="5" id="KW-1185">Reference proteome</keyword>
<sequence length="373" mass="39867">MPPYHLPPPPAGPSGGVVTLPSIQDAPLPYGHPRGYPPPASDPRAAGQYSGSPTGANGYPAPGPPPPHQAPAYQYGADQRGYAPDYYPLPGRGAPYHSSADPYMHYGAYRQPPPPNYGAYPAEYARVGAHPPQPQQQAPRQRTSIACRYCRKRKIRCSGYQNTNNGKCLNCDKLRIDCVFQPVSSNSSTAFIPVTAVPGGVPPGTPLYGAYGQPLAPASGPSVPGQFVAAGPDYQHPLQSPASQYPAGVDERVELGRRRPRGPDDEPPLRLPPPNRYSPEENAQRRSPASNQGTVTPPTGYYQYPPGTSVQDIDRTSTPRSNTSTQPPSQPAPTSTNIMSLGNLVDQGPPPQRPTDASNDIDQSMLGKLNRRT</sequence>